<dbReference type="AlphaFoldDB" id="A0A8J6JAH2"/>
<dbReference type="Pfam" id="PF07286">
    <property type="entry name" value="D-Glu_cyclase"/>
    <property type="match status" value="1"/>
</dbReference>
<dbReference type="EMBL" id="JACOPO010000004">
    <property type="protein sequence ID" value="MBC5722628.1"/>
    <property type="molecule type" value="Genomic_DNA"/>
</dbReference>
<dbReference type="SUPFAM" id="SSF160920">
    <property type="entry name" value="PSTPO5379-like"/>
    <property type="match status" value="1"/>
</dbReference>
<dbReference type="PANTHER" id="PTHR32022">
    <property type="entry name" value="D-GLUTAMATE CYCLASE, MITOCHONDRIAL"/>
    <property type="match status" value="1"/>
</dbReference>
<comment type="similarity">
    <text evidence="1">Belongs to the D-glutamate cyclase family.</text>
</comment>
<dbReference type="RefSeq" id="WP_186852698.1">
    <property type="nucleotide sequence ID" value="NZ_JACOPO010000004.1"/>
</dbReference>
<accession>A0A8J6JAH2</accession>
<dbReference type="Gene3D" id="3.30.2040.10">
    <property type="entry name" value="PSTPO5379-like domain"/>
    <property type="match status" value="1"/>
</dbReference>
<dbReference type="InterPro" id="IPR009906">
    <property type="entry name" value="D-Glu_cyclase"/>
</dbReference>
<dbReference type="InterPro" id="IPR016938">
    <property type="entry name" value="UPF0317"/>
</dbReference>
<dbReference type="FunFam" id="3.30.2040.10:FF:000001">
    <property type="entry name" value="D-glutamate cyclase, mitochondrial"/>
    <property type="match status" value="1"/>
</dbReference>
<dbReference type="NCBIfam" id="NF003969">
    <property type="entry name" value="PRK05463.1"/>
    <property type="match status" value="1"/>
</dbReference>
<evidence type="ECO:0000256" key="2">
    <source>
        <dbReference type="ARBA" id="ARBA00023239"/>
    </source>
</evidence>
<dbReference type="InterPro" id="IPR038021">
    <property type="entry name" value="Putative_hydro-lyase"/>
</dbReference>
<organism evidence="3 4">
    <name type="scientific">Flintibacter hominis</name>
    <dbReference type="NCBI Taxonomy" id="2763048"/>
    <lineage>
        <taxon>Bacteria</taxon>
        <taxon>Bacillati</taxon>
        <taxon>Bacillota</taxon>
        <taxon>Clostridia</taxon>
        <taxon>Eubacteriales</taxon>
        <taxon>Flintibacter</taxon>
    </lineage>
</organism>
<sequence>MQDYSSLSPAELRAKFRTGELVLPTAGLCPGYIQGNLVILHRRYGEDFLQFMKQNPKPCPILEVFDQGSPISHKMAEGADITTDIPLYRIYRNGVFEEEVKDVSGYWNEDMVGFLIGCSLTFESRLVEAGIPLKHYEENKRVPMFDTNIACKPSKLFHGNYVVSMRPVKKELVDLAVKITEPMDYAHGAPVQIGDPDAIGIKDVLHPDYGDPLDIGPDEVPVFWACGVTPQNVATQAKPDLLISHSPGYMLISDIDSSKL</sequence>
<comment type="caution">
    <text evidence="3">The sequence shown here is derived from an EMBL/GenBank/DDBJ whole genome shotgun (WGS) entry which is preliminary data.</text>
</comment>
<evidence type="ECO:0000256" key="1">
    <source>
        <dbReference type="ARBA" id="ARBA00007896"/>
    </source>
</evidence>
<proteinExistence type="inferred from homology"/>
<reference evidence="3" key="1">
    <citation type="submission" date="2020-08" db="EMBL/GenBank/DDBJ databases">
        <title>Genome public.</title>
        <authorList>
            <person name="Liu C."/>
            <person name="Sun Q."/>
        </authorList>
    </citation>
    <scope>NUCLEOTIDE SEQUENCE</scope>
    <source>
        <strain evidence="3">NSJ-23</strain>
    </source>
</reference>
<dbReference type="GO" id="GO:0047820">
    <property type="term" value="F:D-glutamate cyclase activity"/>
    <property type="evidence" value="ECO:0007669"/>
    <property type="project" value="TreeGrafter"/>
</dbReference>
<protein>
    <submittedName>
        <fullName evidence="3">Putative hydro-lyase</fullName>
    </submittedName>
</protein>
<name>A0A8J6JAH2_9FIRM</name>
<gene>
    <name evidence="3" type="ORF">H8S11_07365</name>
</gene>
<dbReference type="Proteomes" id="UP000628736">
    <property type="component" value="Unassembled WGS sequence"/>
</dbReference>
<dbReference type="GO" id="GO:0006536">
    <property type="term" value="P:glutamate metabolic process"/>
    <property type="evidence" value="ECO:0007669"/>
    <property type="project" value="TreeGrafter"/>
</dbReference>
<evidence type="ECO:0000313" key="4">
    <source>
        <dbReference type="Proteomes" id="UP000628736"/>
    </source>
</evidence>
<dbReference type="Gene3D" id="3.40.1640.10">
    <property type="entry name" value="PSTPO5379-like"/>
    <property type="match status" value="1"/>
</dbReference>
<keyword evidence="2" id="KW-0456">Lyase</keyword>
<dbReference type="PIRSF" id="PIRSF029755">
    <property type="entry name" value="UCP029755"/>
    <property type="match status" value="1"/>
</dbReference>
<keyword evidence="4" id="KW-1185">Reference proteome</keyword>
<evidence type="ECO:0000313" key="3">
    <source>
        <dbReference type="EMBL" id="MBC5722628.1"/>
    </source>
</evidence>
<dbReference type="PANTHER" id="PTHR32022:SF10">
    <property type="entry name" value="D-GLUTAMATE CYCLASE, MITOCHONDRIAL"/>
    <property type="match status" value="1"/>
</dbReference>